<keyword evidence="5" id="KW-1185">Reference proteome</keyword>
<reference evidence="5" key="2">
    <citation type="submission" date="2015-01" db="EMBL/GenBank/DDBJ databases">
        <title>Evolutionary Origins and Diversification of the Mycorrhizal Mutualists.</title>
        <authorList>
            <consortium name="DOE Joint Genome Institute"/>
            <consortium name="Mycorrhizal Genomics Consortium"/>
            <person name="Kohler A."/>
            <person name="Kuo A."/>
            <person name="Nagy L.G."/>
            <person name="Floudas D."/>
            <person name="Copeland A."/>
            <person name="Barry K.W."/>
            <person name="Cichocki N."/>
            <person name="Veneault-Fourrey C."/>
            <person name="LaButti K."/>
            <person name="Lindquist E.A."/>
            <person name="Lipzen A."/>
            <person name="Lundell T."/>
            <person name="Morin E."/>
            <person name="Murat C."/>
            <person name="Riley R."/>
            <person name="Ohm R."/>
            <person name="Sun H."/>
            <person name="Tunlid A."/>
            <person name="Henrissat B."/>
            <person name="Grigoriev I.V."/>
            <person name="Hibbett D.S."/>
            <person name="Martin F."/>
        </authorList>
    </citation>
    <scope>NUCLEOTIDE SEQUENCE [LARGE SCALE GENOMIC DNA]</scope>
    <source>
        <strain evidence="5">Zn</strain>
    </source>
</reference>
<dbReference type="PANTHER" id="PTHR10039">
    <property type="entry name" value="AMELOGENIN"/>
    <property type="match status" value="1"/>
</dbReference>
<feature type="domain" description="DUF7791" evidence="3">
    <location>
        <begin position="327"/>
        <end position="404"/>
    </location>
</feature>
<protein>
    <submittedName>
        <fullName evidence="4">Uncharacterized protein</fullName>
    </submittedName>
</protein>
<dbReference type="Pfam" id="PF25053">
    <property type="entry name" value="DUF7791"/>
    <property type="match status" value="1"/>
</dbReference>
<sequence>MKSSVNDFEIVKNRVLDSLAFRTIRDRIDEVALAHRATFKWVFNDPTPQQRPWSNLLQWLREGDGCYWISGKAGSGKSTLMKHICYSEEASAALTSWAGEGQLLVASFFSWNLGSVLQKSHIGLLRSLLHDILEHCPYLIPTLLPKLCKAAVAGQDVEPTFAELKTGIMNLARQNSTSLKICLFIDGIDEFDGDHAEISTLFTTIASSSIKIVLTSRPIPTCVDVFSDCPSLRLQDLTYHDIRLYTEEKVSSHRRWRELLDEEGEKAGKLIDDIVSKAEGVFLWVILAVASLLEGLRNYDKVSDLRRRLEILPPDLEDLYNHMLIKLEPLYRCQASRLLQIVYRHIEVESEQPFSALQISFADEEDPEYAFRRDLEPLTTNQKLARCRSVEGRLRSRCCGLVEV</sequence>
<dbReference type="InterPro" id="IPR056693">
    <property type="entry name" value="DUF7791"/>
</dbReference>
<dbReference type="Pfam" id="PF24883">
    <property type="entry name" value="NPHP3_N"/>
    <property type="match status" value="1"/>
</dbReference>
<dbReference type="HOGENOM" id="CLU_002341_7_1_1"/>
<gene>
    <name evidence="4" type="ORF">OIDMADRAFT_127227</name>
</gene>
<dbReference type="InterPro" id="IPR056884">
    <property type="entry name" value="NPHP3-like_N"/>
</dbReference>
<organism evidence="4 5">
    <name type="scientific">Oidiodendron maius (strain Zn)</name>
    <dbReference type="NCBI Taxonomy" id="913774"/>
    <lineage>
        <taxon>Eukaryota</taxon>
        <taxon>Fungi</taxon>
        <taxon>Dikarya</taxon>
        <taxon>Ascomycota</taxon>
        <taxon>Pezizomycotina</taxon>
        <taxon>Leotiomycetes</taxon>
        <taxon>Leotiomycetes incertae sedis</taxon>
        <taxon>Myxotrichaceae</taxon>
        <taxon>Oidiodendron</taxon>
    </lineage>
</organism>
<proteinExistence type="predicted"/>
<evidence type="ECO:0000259" key="3">
    <source>
        <dbReference type="Pfam" id="PF25053"/>
    </source>
</evidence>
<dbReference type="AlphaFoldDB" id="A0A0C3DBB8"/>
<dbReference type="SUPFAM" id="SSF52540">
    <property type="entry name" value="P-loop containing nucleoside triphosphate hydrolases"/>
    <property type="match status" value="1"/>
</dbReference>
<feature type="domain" description="Nephrocystin 3-like N-terminal" evidence="2">
    <location>
        <begin position="55"/>
        <end position="217"/>
    </location>
</feature>
<evidence type="ECO:0000313" key="4">
    <source>
        <dbReference type="EMBL" id="KIM99222.1"/>
    </source>
</evidence>
<dbReference type="Proteomes" id="UP000054321">
    <property type="component" value="Unassembled WGS sequence"/>
</dbReference>
<dbReference type="OrthoDB" id="443402at2759"/>
<evidence type="ECO:0000313" key="5">
    <source>
        <dbReference type="Proteomes" id="UP000054321"/>
    </source>
</evidence>
<dbReference type="InParanoid" id="A0A0C3DBB8"/>
<name>A0A0C3DBB8_OIDMZ</name>
<dbReference type="InterPro" id="IPR027417">
    <property type="entry name" value="P-loop_NTPase"/>
</dbReference>
<dbReference type="PANTHER" id="PTHR10039:SF5">
    <property type="entry name" value="NACHT DOMAIN-CONTAINING PROTEIN"/>
    <property type="match status" value="1"/>
</dbReference>
<dbReference type="Gene3D" id="3.40.50.300">
    <property type="entry name" value="P-loop containing nucleotide triphosphate hydrolases"/>
    <property type="match status" value="1"/>
</dbReference>
<dbReference type="STRING" id="913774.A0A0C3DBB8"/>
<dbReference type="EMBL" id="KN832879">
    <property type="protein sequence ID" value="KIM99222.1"/>
    <property type="molecule type" value="Genomic_DNA"/>
</dbReference>
<evidence type="ECO:0000256" key="1">
    <source>
        <dbReference type="ARBA" id="ARBA00022737"/>
    </source>
</evidence>
<reference evidence="4 5" key="1">
    <citation type="submission" date="2014-04" db="EMBL/GenBank/DDBJ databases">
        <authorList>
            <consortium name="DOE Joint Genome Institute"/>
            <person name="Kuo A."/>
            <person name="Martino E."/>
            <person name="Perotto S."/>
            <person name="Kohler A."/>
            <person name="Nagy L.G."/>
            <person name="Floudas D."/>
            <person name="Copeland A."/>
            <person name="Barry K.W."/>
            <person name="Cichocki N."/>
            <person name="Veneault-Fourrey C."/>
            <person name="LaButti K."/>
            <person name="Lindquist E.A."/>
            <person name="Lipzen A."/>
            <person name="Lundell T."/>
            <person name="Morin E."/>
            <person name="Murat C."/>
            <person name="Sun H."/>
            <person name="Tunlid A."/>
            <person name="Henrissat B."/>
            <person name="Grigoriev I.V."/>
            <person name="Hibbett D.S."/>
            <person name="Martin F."/>
            <person name="Nordberg H.P."/>
            <person name="Cantor M.N."/>
            <person name="Hua S.X."/>
        </authorList>
    </citation>
    <scope>NUCLEOTIDE SEQUENCE [LARGE SCALE GENOMIC DNA]</scope>
    <source>
        <strain evidence="4 5">Zn</strain>
    </source>
</reference>
<keyword evidence="1" id="KW-0677">Repeat</keyword>
<evidence type="ECO:0000259" key="2">
    <source>
        <dbReference type="Pfam" id="PF24883"/>
    </source>
</evidence>
<feature type="non-terminal residue" evidence="4">
    <location>
        <position position="404"/>
    </location>
</feature>
<accession>A0A0C3DBB8</accession>